<keyword evidence="1" id="KW-0472">Membrane</keyword>
<dbReference type="EMBL" id="BFFP01000036">
    <property type="protein sequence ID" value="GBG95468.1"/>
    <property type="molecule type" value="Genomic_DNA"/>
</dbReference>
<sequence>MLKYTGYIVFISLILTFVIMKIINESSQGLLWDFVIYIIIAIVITGLFYITNQNFRALWHS</sequence>
<gene>
    <name evidence="2" type="ORF">LFYK43_19270</name>
</gene>
<protein>
    <submittedName>
        <fullName evidence="2">Uncharacterized protein</fullName>
    </submittedName>
</protein>
<evidence type="ECO:0000256" key="1">
    <source>
        <dbReference type="SAM" id="Phobius"/>
    </source>
</evidence>
<feature type="transmembrane region" description="Helical" evidence="1">
    <location>
        <begin position="6"/>
        <end position="23"/>
    </location>
</feature>
<reference evidence="2 3" key="1">
    <citation type="journal article" date="2019" name="Int. J. Syst. Evol. Microbiol.">
        <title>Lactobacillus salitolerans sp. nov., a novel lactic acid bacterium isolated from spent mushroom substrates.</title>
        <authorList>
            <person name="Tohno M."/>
            <person name="Tanizawa Y."/>
            <person name="Kojima Y."/>
            <person name="Sakamoto M."/>
            <person name="Nakamura Y."/>
            <person name="Ohkuma M."/>
            <person name="Kobayashi H."/>
        </authorList>
    </citation>
    <scope>NUCLEOTIDE SEQUENCE [LARGE SCALE GENOMIC DNA]</scope>
    <source>
        <strain evidence="2 3">YK43</strain>
    </source>
</reference>
<evidence type="ECO:0000313" key="3">
    <source>
        <dbReference type="Proteomes" id="UP000286848"/>
    </source>
</evidence>
<feature type="transmembrane region" description="Helical" evidence="1">
    <location>
        <begin position="30"/>
        <end position="51"/>
    </location>
</feature>
<proteinExistence type="predicted"/>
<keyword evidence="3" id="KW-1185">Reference proteome</keyword>
<dbReference type="AlphaFoldDB" id="A0A401IVE5"/>
<organism evidence="2 3">
    <name type="scientific">Ligilactobacillus salitolerans</name>
    <dbReference type="NCBI Taxonomy" id="1808352"/>
    <lineage>
        <taxon>Bacteria</taxon>
        <taxon>Bacillati</taxon>
        <taxon>Bacillota</taxon>
        <taxon>Bacilli</taxon>
        <taxon>Lactobacillales</taxon>
        <taxon>Lactobacillaceae</taxon>
        <taxon>Ligilactobacillus</taxon>
    </lineage>
</organism>
<dbReference type="Proteomes" id="UP000286848">
    <property type="component" value="Unassembled WGS sequence"/>
</dbReference>
<keyword evidence="1" id="KW-0812">Transmembrane</keyword>
<comment type="caution">
    <text evidence="2">The sequence shown here is derived from an EMBL/GenBank/DDBJ whole genome shotgun (WGS) entry which is preliminary data.</text>
</comment>
<name>A0A401IVE5_9LACO</name>
<keyword evidence="1" id="KW-1133">Transmembrane helix</keyword>
<accession>A0A401IVE5</accession>
<evidence type="ECO:0000313" key="2">
    <source>
        <dbReference type="EMBL" id="GBG95468.1"/>
    </source>
</evidence>